<evidence type="ECO:0000313" key="2">
    <source>
        <dbReference type="Proteomes" id="UP000022141"/>
    </source>
</evidence>
<dbReference type="EMBL" id="JEMY01000044">
    <property type="protein sequence ID" value="EXI86316.1"/>
    <property type="molecule type" value="Genomic_DNA"/>
</dbReference>
<organism evidence="1 2">
    <name type="scientific">Accumulibacter regalis</name>
    <dbReference type="NCBI Taxonomy" id="522306"/>
    <lineage>
        <taxon>Bacteria</taxon>
        <taxon>Pseudomonadati</taxon>
        <taxon>Pseudomonadota</taxon>
        <taxon>Betaproteobacteria</taxon>
        <taxon>Candidatus Accumulibacter</taxon>
    </lineage>
</organism>
<protein>
    <submittedName>
        <fullName evidence="1">Uncharacterized protein</fullName>
    </submittedName>
</protein>
<sequence length="59" mass="6808">METEAAFATRMVEQVQHIKHYRQEVLLVEGRVLDDDTAALEWITRHAATFPPIEAFTSH</sequence>
<dbReference type="AlphaFoldDB" id="A0A011PFE6"/>
<gene>
    <name evidence="1" type="ORF">AW11_03095</name>
</gene>
<dbReference type="STRING" id="1454004.AW11_03095"/>
<dbReference type="Proteomes" id="UP000022141">
    <property type="component" value="Unassembled WGS sequence"/>
</dbReference>
<keyword evidence="2" id="KW-1185">Reference proteome</keyword>
<proteinExistence type="predicted"/>
<evidence type="ECO:0000313" key="1">
    <source>
        <dbReference type="EMBL" id="EXI86316.1"/>
    </source>
</evidence>
<comment type="caution">
    <text evidence="1">The sequence shown here is derived from an EMBL/GenBank/DDBJ whole genome shotgun (WGS) entry which is preliminary data.</text>
</comment>
<name>A0A011PFE6_ACCRE</name>
<accession>A0A011PFE6</accession>
<reference evidence="1" key="1">
    <citation type="submission" date="2014-02" db="EMBL/GenBank/DDBJ databases">
        <title>Expanding our view of genomic diversity in Candidatus Accumulibacter clades.</title>
        <authorList>
            <person name="Skennerton C.T."/>
            <person name="Barr J.J."/>
            <person name="Slater F.R."/>
            <person name="Bond P.L."/>
            <person name="Tyson G.W."/>
        </authorList>
    </citation>
    <scope>NUCLEOTIDE SEQUENCE [LARGE SCALE GENOMIC DNA]</scope>
</reference>
<dbReference type="PATRIC" id="fig|1454004.3.peg.3192"/>